<protein>
    <submittedName>
        <fullName evidence="1">19008_t:CDS:1</fullName>
    </submittedName>
</protein>
<sequence length="44" mass="4582">MSCKLGSGAVNLTRISPVSPASIVRTRDANGLSRAARQTAKPSR</sequence>
<dbReference type="Proteomes" id="UP000789759">
    <property type="component" value="Unassembled WGS sequence"/>
</dbReference>
<comment type="caution">
    <text evidence="1">The sequence shown here is derived from an EMBL/GenBank/DDBJ whole genome shotgun (WGS) entry which is preliminary data.</text>
</comment>
<dbReference type="AlphaFoldDB" id="A0A9N8YSS2"/>
<name>A0A9N8YSS2_9GLOM</name>
<proteinExistence type="predicted"/>
<organism evidence="1 2">
    <name type="scientific">Cetraspora pellucida</name>
    <dbReference type="NCBI Taxonomy" id="1433469"/>
    <lineage>
        <taxon>Eukaryota</taxon>
        <taxon>Fungi</taxon>
        <taxon>Fungi incertae sedis</taxon>
        <taxon>Mucoromycota</taxon>
        <taxon>Glomeromycotina</taxon>
        <taxon>Glomeromycetes</taxon>
        <taxon>Diversisporales</taxon>
        <taxon>Gigasporaceae</taxon>
        <taxon>Cetraspora</taxon>
    </lineage>
</organism>
<keyword evidence="2" id="KW-1185">Reference proteome</keyword>
<evidence type="ECO:0000313" key="2">
    <source>
        <dbReference type="Proteomes" id="UP000789759"/>
    </source>
</evidence>
<dbReference type="EMBL" id="CAJVQA010000062">
    <property type="protein sequence ID" value="CAG8453583.1"/>
    <property type="molecule type" value="Genomic_DNA"/>
</dbReference>
<gene>
    <name evidence="1" type="ORF">CPELLU_LOCUS273</name>
</gene>
<evidence type="ECO:0000313" key="1">
    <source>
        <dbReference type="EMBL" id="CAG8453583.1"/>
    </source>
</evidence>
<accession>A0A9N8YSS2</accession>
<reference evidence="1" key="1">
    <citation type="submission" date="2021-06" db="EMBL/GenBank/DDBJ databases">
        <authorList>
            <person name="Kallberg Y."/>
            <person name="Tangrot J."/>
            <person name="Rosling A."/>
        </authorList>
    </citation>
    <scope>NUCLEOTIDE SEQUENCE</scope>
    <source>
        <strain evidence="1">FL966</strain>
    </source>
</reference>